<reference evidence="1 2" key="1">
    <citation type="journal article" date="2022" name="Hortic Res">
        <title>A haplotype resolved chromosomal level avocado genome allows analysis of novel avocado genes.</title>
        <authorList>
            <person name="Nath O."/>
            <person name="Fletcher S.J."/>
            <person name="Hayward A."/>
            <person name="Shaw L.M."/>
            <person name="Masouleh A.K."/>
            <person name="Furtado A."/>
            <person name="Henry R.J."/>
            <person name="Mitter N."/>
        </authorList>
    </citation>
    <scope>NUCLEOTIDE SEQUENCE [LARGE SCALE GENOMIC DNA]</scope>
    <source>
        <strain evidence="2">cv. Hass</strain>
    </source>
</reference>
<organism evidence="1 2">
    <name type="scientific">Persea americana</name>
    <name type="common">Avocado</name>
    <dbReference type="NCBI Taxonomy" id="3435"/>
    <lineage>
        <taxon>Eukaryota</taxon>
        <taxon>Viridiplantae</taxon>
        <taxon>Streptophyta</taxon>
        <taxon>Embryophyta</taxon>
        <taxon>Tracheophyta</taxon>
        <taxon>Spermatophyta</taxon>
        <taxon>Magnoliopsida</taxon>
        <taxon>Magnoliidae</taxon>
        <taxon>Laurales</taxon>
        <taxon>Lauraceae</taxon>
        <taxon>Persea</taxon>
    </lineage>
</organism>
<accession>A0ACC2KAA5</accession>
<gene>
    <name evidence="1" type="ORF">MRB53_014270</name>
</gene>
<dbReference type="Proteomes" id="UP001234297">
    <property type="component" value="Chromosome 4"/>
</dbReference>
<evidence type="ECO:0000313" key="1">
    <source>
        <dbReference type="EMBL" id="KAJ8618084.1"/>
    </source>
</evidence>
<keyword evidence="2" id="KW-1185">Reference proteome</keyword>
<dbReference type="EMBL" id="CM056812">
    <property type="protein sequence ID" value="KAJ8618084.1"/>
    <property type="molecule type" value="Genomic_DNA"/>
</dbReference>
<evidence type="ECO:0000313" key="2">
    <source>
        <dbReference type="Proteomes" id="UP001234297"/>
    </source>
</evidence>
<protein>
    <submittedName>
        <fullName evidence="1">Uncharacterized protein</fullName>
    </submittedName>
</protein>
<proteinExistence type="predicted"/>
<sequence>MEHLGTVFEMGKAICAPLQSLKENEDILDKKIEELSCRESDVRADLEREKLQYGKMPKREVELWLKNVQNIKDKVHDIKQKLREVREASWTHIQLRMNLAKEVEVKIKEAVELKENGRFQEGLLVDLLLGSIETFPPIRLVGETTALKNLKKIEECLMEDEVGKIGVYGMGGVGKTTIMTHIHNKFKNARTFNHVIWVTVSKESDLEELHDRLSKALGIDLSNYKDALYDEIVCDSLIEKWMADGFFDEIEDREKGFDKGYTIINDLKDACMLENGERNLFSGSCVKMHDLLRDLAIAITRKSNQFVVKVRSNVGKFPRDKNLMDDVIRVSLMHSDIEMLSCQSKCPKLSTLLLDGSRLGNIDHLFFEHMQNLQVLDLSNAYITFLPQSLSNLVNLHALLLRDCQHLAKVPSLVELRELRVLDLTRTAIKYLPDGMAGLTNLRCLGLSLTKSLEMVPVGAISSLSHLEELSMMGSKWKWSSKENRNGRGAGVEDIVRLMHLKKLLVEFDDLSAFSTYVGSGHWRGLNCFFLAVDHGHDFNHLGELQYDFYCRECRVCVSGMLQQAHNMNSVAFPGSNLTDLEITFLHDLRTIYMEEPTQGDTLANLKRIRISNCPKLKYVLSVGWFQTLQNLEVIDVEGCQAMEEMVVDTGLHKEEPTQGDTLAKLKRIRISNCPKLKYVLSVGWFQTLQNLEEIAVFNCQAMEEMVVDTGLHKEEPTQGDTLAKLKRICIAHCPKLKYVLSVGWFQTLQNLKEIYVDYCQAMEEIVVDTGLHKEEPTQGDTLANLKRIRISNCPKLKYVLSVGWFQTLQNLEEIDVEGCQAMEEMVVDMGDISEANNNIPITLPRLEVTLSRLPKLKSIFYHPLSNRSSEEAEDGGTRWSGTMPTPKCTSSLSSQLSNWKKFKTSQILQTLVSNWKKIKTSQILQTLVSNWEKIKKDSTSNSQSVQTTVSKGKKIKKDREPKEKHIASPNGPQLAPTFPGAAARRE</sequence>
<name>A0ACC2KAA5_PERAE</name>
<comment type="caution">
    <text evidence="1">The sequence shown here is derived from an EMBL/GenBank/DDBJ whole genome shotgun (WGS) entry which is preliminary data.</text>
</comment>